<dbReference type="AlphaFoldDB" id="A0A379IG36"/>
<evidence type="ECO:0000313" key="2">
    <source>
        <dbReference type="Proteomes" id="UP000255125"/>
    </source>
</evidence>
<organism evidence="1 2">
    <name type="scientific">Pseudomonas fluorescens</name>
    <dbReference type="NCBI Taxonomy" id="294"/>
    <lineage>
        <taxon>Bacteria</taxon>
        <taxon>Pseudomonadati</taxon>
        <taxon>Pseudomonadota</taxon>
        <taxon>Gammaproteobacteria</taxon>
        <taxon>Pseudomonadales</taxon>
        <taxon>Pseudomonadaceae</taxon>
        <taxon>Pseudomonas</taxon>
    </lineage>
</organism>
<dbReference type="Proteomes" id="UP000255125">
    <property type="component" value="Unassembled WGS sequence"/>
</dbReference>
<dbReference type="EMBL" id="UGUS01000002">
    <property type="protein sequence ID" value="SUD31827.1"/>
    <property type="molecule type" value="Genomic_DNA"/>
</dbReference>
<reference evidence="1 2" key="1">
    <citation type="submission" date="2018-06" db="EMBL/GenBank/DDBJ databases">
        <authorList>
            <consortium name="Pathogen Informatics"/>
            <person name="Doyle S."/>
        </authorList>
    </citation>
    <scope>NUCLEOTIDE SEQUENCE [LARGE SCALE GENOMIC DNA]</scope>
    <source>
        <strain evidence="1 2">NCTC10392</strain>
    </source>
</reference>
<name>A0A379IG36_PSEFL</name>
<protein>
    <submittedName>
        <fullName evidence="1">Uncharacterized protein</fullName>
    </submittedName>
</protein>
<dbReference type="OrthoDB" id="1779474at2"/>
<evidence type="ECO:0000313" key="1">
    <source>
        <dbReference type="EMBL" id="SUD31827.1"/>
    </source>
</evidence>
<proteinExistence type="predicted"/>
<accession>A0A379IG36</accession>
<dbReference type="RefSeq" id="WP_115284320.1">
    <property type="nucleotide sequence ID" value="NZ_UGUS01000002.1"/>
</dbReference>
<sequence>MTQLAAQTVSSLWPTLGELGPLRTPSQRSSFAVESVTPERVKVQAGKTGVVIRKVAFEAALEYLHANDHHAGNPCVIGADNDHEKAGPLCKAARQLPSGKYGQRNITYVLPILQRLGVVGINPNSPTCVWLTKRPMAVVTEQLIKPVIDDKHPRLLTPDQLAFANHVGALWGGAPGSFEHRYQTSKHHSWKPWKERGKGDDWWCLTLAQAADHYSWPEKLAPDDFASIATRLQQALAANDHIAAQTACENIFSWGGVARKKDDASLMWVKAQSAAKTLCRSILTAVELLRPECTASLKAFDGKNLLMNSAMTKIYAAADPDNIIIYDGRVGAALGLLTRHWLVKNRRSTVPPDLGFRWGPNTKTASNKTETRDPSRDGFDFLSLYKPSTVATNRTECWADLVRISNRVLKQVVLSLAAQGRSVTLLELERALFMIGYHVR</sequence>
<gene>
    <name evidence="1" type="ORF">NCTC10392_03765</name>
</gene>